<evidence type="ECO:0000313" key="6">
    <source>
        <dbReference type="EMBL" id="NHO67141.1"/>
    </source>
</evidence>
<keyword evidence="7" id="KW-1185">Reference proteome</keyword>
<dbReference type="SUPFAM" id="SSF52402">
    <property type="entry name" value="Adenine nucleotide alpha hydrolases-like"/>
    <property type="match status" value="2"/>
</dbReference>
<dbReference type="InterPro" id="IPR006016">
    <property type="entry name" value="UspA"/>
</dbReference>
<evidence type="ECO:0000256" key="1">
    <source>
        <dbReference type="ARBA" id="ARBA00004496"/>
    </source>
</evidence>
<organism evidence="6 7">
    <name type="scientific">Pseudomaricurvus hydrocarbonicus</name>
    <dbReference type="NCBI Taxonomy" id="1470433"/>
    <lineage>
        <taxon>Bacteria</taxon>
        <taxon>Pseudomonadati</taxon>
        <taxon>Pseudomonadota</taxon>
        <taxon>Gammaproteobacteria</taxon>
        <taxon>Cellvibrionales</taxon>
        <taxon>Cellvibrionaceae</taxon>
        <taxon>Pseudomaricurvus</taxon>
    </lineage>
</organism>
<dbReference type="Proteomes" id="UP000787472">
    <property type="component" value="Unassembled WGS sequence"/>
</dbReference>
<keyword evidence="3" id="KW-0963">Cytoplasm</keyword>
<dbReference type="RefSeq" id="WP_167189264.1">
    <property type="nucleotide sequence ID" value="NZ_JAAONZ010000014.1"/>
</dbReference>
<dbReference type="GO" id="GO:0005737">
    <property type="term" value="C:cytoplasm"/>
    <property type="evidence" value="ECO:0007669"/>
    <property type="project" value="UniProtKB-SubCell"/>
</dbReference>
<proteinExistence type="inferred from homology"/>
<feature type="domain" description="UspA" evidence="5">
    <location>
        <begin position="201"/>
        <end position="265"/>
    </location>
</feature>
<evidence type="ECO:0000313" key="7">
    <source>
        <dbReference type="Proteomes" id="UP000787472"/>
    </source>
</evidence>
<dbReference type="PANTHER" id="PTHR47892:SF1">
    <property type="entry name" value="UNIVERSAL STRESS PROTEIN E"/>
    <property type="match status" value="1"/>
</dbReference>
<comment type="similarity">
    <text evidence="2">Belongs to the universal stress protein A family.</text>
</comment>
<comment type="caution">
    <text evidence="6">The sequence shown here is derived from an EMBL/GenBank/DDBJ whole genome shotgun (WGS) entry which is preliminary data.</text>
</comment>
<dbReference type="CDD" id="cd00293">
    <property type="entry name" value="USP-like"/>
    <property type="match status" value="1"/>
</dbReference>
<name>A0A9E5T1U7_9GAMM</name>
<accession>A0A9E5T1U7</accession>
<dbReference type="AlphaFoldDB" id="A0A9E5T1U7"/>
<dbReference type="Gene3D" id="3.40.50.12370">
    <property type="match status" value="1"/>
</dbReference>
<feature type="domain" description="UspA" evidence="5">
    <location>
        <begin position="8"/>
        <end position="137"/>
    </location>
</feature>
<comment type="subcellular location">
    <subcellularLocation>
        <location evidence="1">Cytoplasm</location>
    </subcellularLocation>
</comment>
<evidence type="ECO:0000256" key="3">
    <source>
        <dbReference type="ARBA" id="ARBA00022490"/>
    </source>
</evidence>
<evidence type="ECO:0000256" key="4">
    <source>
        <dbReference type="ARBA" id="ARBA00037131"/>
    </source>
</evidence>
<reference evidence="6" key="1">
    <citation type="submission" date="2020-03" db="EMBL/GenBank/DDBJ databases">
        <authorList>
            <person name="Guo F."/>
        </authorList>
    </citation>
    <scope>NUCLEOTIDE SEQUENCE</scope>
    <source>
        <strain evidence="6">JCM 30134</strain>
    </source>
</reference>
<evidence type="ECO:0000256" key="2">
    <source>
        <dbReference type="ARBA" id="ARBA00008791"/>
    </source>
</evidence>
<dbReference type="EMBL" id="JAAONZ010000014">
    <property type="protein sequence ID" value="NHO67141.1"/>
    <property type="molecule type" value="Genomic_DNA"/>
</dbReference>
<gene>
    <name evidence="6" type="ORF">G8770_16455</name>
</gene>
<comment type="function">
    <text evidence="4">Required for resistance to DNA-damaging agents.</text>
</comment>
<dbReference type="PANTHER" id="PTHR47892">
    <property type="entry name" value="UNIVERSAL STRESS PROTEIN E"/>
    <property type="match status" value="1"/>
</dbReference>
<protein>
    <submittedName>
        <fullName evidence="6">Universal stress protein</fullName>
    </submittedName>
</protein>
<dbReference type="Pfam" id="PF00582">
    <property type="entry name" value="Usp"/>
    <property type="match status" value="2"/>
</dbReference>
<evidence type="ECO:0000259" key="5">
    <source>
        <dbReference type="Pfam" id="PF00582"/>
    </source>
</evidence>
<sequence length="268" mass="30390">MSNQDTLFVIVDPTQVEHVALERAIITSRLRDVSPKLKVFVAVDPAAVSLDADNPDIYRDTEWFDNLKKPLIEEGLDYTLVICWSTQWHEAVLQAAKKTEADLILLPDYSAKDSRNRFSDAKWQVLRHSNCPVLICRPGADSQRKTVLAALKMQDTSPQYAALNDKILARGKWMAERYGADFQVVNTYTDSLNYPDRGNMMRKINIDSDKIHVRQGAPEDIIPEVANEINADIIVIGTLKRRGMMLAMRGNTSERVMSRLKQDVMTLN</sequence>